<reference evidence="2 3" key="2">
    <citation type="journal article" date="2017" name="Front. Plant Sci.">
        <title>Gene Classification and Mining of Molecular Markers Useful in Red Clover (Trifolium pratense) Breeding.</title>
        <authorList>
            <person name="Istvanek J."/>
            <person name="Dluhosova J."/>
            <person name="Dluhos P."/>
            <person name="Patkova L."/>
            <person name="Nedelnik J."/>
            <person name="Repkova J."/>
        </authorList>
    </citation>
    <scope>NUCLEOTIDE SEQUENCE [LARGE SCALE GENOMIC DNA]</scope>
    <source>
        <strain evidence="3">cv. Tatra</strain>
        <tissue evidence="2">Young leaves</tissue>
    </source>
</reference>
<feature type="compositionally biased region" description="Basic and acidic residues" evidence="1">
    <location>
        <begin position="59"/>
        <end position="84"/>
    </location>
</feature>
<evidence type="ECO:0000313" key="2">
    <source>
        <dbReference type="EMBL" id="PNX57477.1"/>
    </source>
</evidence>
<protein>
    <submittedName>
        <fullName evidence="2">Uncharacterized protein</fullName>
    </submittedName>
</protein>
<feature type="non-terminal residue" evidence="2">
    <location>
        <position position="211"/>
    </location>
</feature>
<dbReference type="ExpressionAtlas" id="A0A2K3JTV5">
    <property type="expression patterns" value="baseline"/>
</dbReference>
<feature type="compositionally biased region" description="Basic and acidic residues" evidence="1">
    <location>
        <begin position="165"/>
        <end position="174"/>
    </location>
</feature>
<reference evidence="2 3" key="1">
    <citation type="journal article" date="2014" name="Am. J. Bot.">
        <title>Genome assembly and annotation for red clover (Trifolium pratense; Fabaceae).</title>
        <authorList>
            <person name="Istvanek J."/>
            <person name="Jaros M."/>
            <person name="Krenek A."/>
            <person name="Repkova J."/>
        </authorList>
    </citation>
    <scope>NUCLEOTIDE SEQUENCE [LARGE SCALE GENOMIC DNA]</scope>
    <source>
        <strain evidence="3">cv. Tatra</strain>
        <tissue evidence="2">Young leaves</tissue>
    </source>
</reference>
<evidence type="ECO:0000256" key="1">
    <source>
        <dbReference type="SAM" id="MobiDB-lite"/>
    </source>
</evidence>
<comment type="caution">
    <text evidence="2">The sequence shown here is derived from an EMBL/GenBank/DDBJ whole genome shotgun (WGS) entry which is preliminary data.</text>
</comment>
<accession>A0A2K3JTV5</accession>
<feature type="compositionally biased region" description="Basic and acidic residues" evidence="1">
    <location>
        <begin position="95"/>
        <end position="124"/>
    </location>
</feature>
<evidence type="ECO:0000313" key="3">
    <source>
        <dbReference type="Proteomes" id="UP000236291"/>
    </source>
</evidence>
<feature type="compositionally biased region" description="Basic residues" evidence="1">
    <location>
        <begin position="141"/>
        <end position="153"/>
    </location>
</feature>
<organism evidence="2 3">
    <name type="scientific">Trifolium pratense</name>
    <name type="common">Red clover</name>
    <dbReference type="NCBI Taxonomy" id="57577"/>
    <lineage>
        <taxon>Eukaryota</taxon>
        <taxon>Viridiplantae</taxon>
        <taxon>Streptophyta</taxon>
        <taxon>Embryophyta</taxon>
        <taxon>Tracheophyta</taxon>
        <taxon>Spermatophyta</taxon>
        <taxon>Magnoliopsida</taxon>
        <taxon>eudicotyledons</taxon>
        <taxon>Gunneridae</taxon>
        <taxon>Pentapetalae</taxon>
        <taxon>rosids</taxon>
        <taxon>fabids</taxon>
        <taxon>Fabales</taxon>
        <taxon>Fabaceae</taxon>
        <taxon>Papilionoideae</taxon>
        <taxon>50 kb inversion clade</taxon>
        <taxon>NPAAA clade</taxon>
        <taxon>Hologalegina</taxon>
        <taxon>IRL clade</taxon>
        <taxon>Trifolieae</taxon>
        <taxon>Trifolium</taxon>
    </lineage>
</organism>
<feature type="compositionally biased region" description="Basic and acidic residues" evidence="1">
    <location>
        <begin position="187"/>
        <end position="211"/>
    </location>
</feature>
<name>A0A2K3JTV5_TRIPR</name>
<sequence>MRCVSSKETTLSKATKFLSSFLSADNGAPVHIDRCLHKAYKAFKKLNKLHKERKSRVIGSDDVKSENEVPREQLQDENVDEKLIRNGNGSVSGGSEKHDKKDSKDKLEFGNTEGDGKLPKKEESGIESGKGIEGGTEEVKKQKREKKKKKKKDKNQEAENAMGQEQKKEVEKKLSNGVKNENGGLVDPREVEIRSKKEHEVGSENKLNVEE</sequence>
<dbReference type="PANTHER" id="PTHR48227:SF1">
    <property type="entry name" value="DNA LIGASE 1-LIKE"/>
    <property type="match status" value="1"/>
</dbReference>
<gene>
    <name evidence="2" type="ORF">L195_g050421</name>
</gene>
<proteinExistence type="predicted"/>
<dbReference type="EMBL" id="ASHM01076615">
    <property type="protein sequence ID" value="PNX57477.1"/>
    <property type="molecule type" value="Genomic_DNA"/>
</dbReference>
<dbReference type="PANTHER" id="PTHR48227">
    <property type="entry name" value="DNA TOPOISOMERASE 1-LIKE"/>
    <property type="match status" value="1"/>
</dbReference>
<dbReference type="AlphaFoldDB" id="A0A2K3JTV5"/>
<dbReference type="Proteomes" id="UP000236291">
    <property type="component" value="Unassembled WGS sequence"/>
</dbReference>
<feature type="region of interest" description="Disordered" evidence="1">
    <location>
        <begin position="51"/>
        <end position="211"/>
    </location>
</feature>